<dbReference type="InterPro" id="IPR034032">
    <property type="entry name" value="Zn_MMP-like_bac"/>
</dbReference>
<dbReference type="AlphaFoldDB" id="A0A3A1P0A9"/>
<protein>
    <submittedName>
        <fullName evidence="3">DUF5117 domain-containing protein</fullName>
    </submittedName>
</protein>
<evidence type="ECO:0000313" key="4">
    <source>
        <dbReference type="Proteomes" id="UP000265366"/>
    </source>
</evidence>
<dbReference type="InterPro" id="IPR032534">
    <property type="entry name" value="EcxA_zinc-bd"/>
</dbReference>
<feature type="domain" description="DUF5117" evidence="2">
    <location>
        <begin position="64"/>
        <end position="253"/>
    </location>
</feature>
<evidence type="ECO:0000259" key="1">
    <source>
        <dbReference type="Pfam" id="PF16313"/>
    </source>
</evidence>
<feature type="domain" description="EcxA zinc-binding" evidence="1">
    <location>
        <begin position="382"/>
        <end position="683"/>
    </location>
</feature>
<evidence type="ECO:0000259" key="2">
    <source>
        <dbReference type="Pfam" id="PF17148"/>
    </source>
</evidence>
<name>A0A3A1P0A9_9SPHN</name>
<dbReference type="EMBL" id="QXFM01000142">
    <property type="protein sequence ID" value="RIV80503.1"/>
    <property type="molecule type" value="Genomic_DNA"/>
</dbReference>
<organism evidence="3 4">
    <name type="scientific">Aurantiacibacter xanthus</name>
    <dbReference type="NCBI Taxonomy" id="1784712"/>
    <lineage>
        <taxon>Bacteria</taxon>
        <taxon>Pseudomonadati</taxon>
        <taxon>Pseudomonadota</taxon>
        <taxon>Alphaproteobacteria</taxon>
        <taxon>Sphingomonadales</taxon>
        <taxon>Erythrobacteraceae</taxon>
        <taxon>Aurantiacibacter</taxon>
    </lineage>
</organism>
<evidence type="ECO:0000313" key="3">
    <source>
        <dbReference type="EMBL" id="RIV80503.1"/>
    </source>
</evidence>
<keyword evidence="4" id="KW-1185">Reference proteome</keyword>
<dbReference type="PANTHER" id="PTHR38478">
    <property type="entry name" value="PEPTIDASE M1A AND M12B"/>
    <property type="match status" value="1"/>
</dbReference>
<comment type="caution">
    <text evidence="3">The sequence shown here is derived from an EMBL/GenBank/DDBJ whole genome shotgun (WGS) entry which is preliminary data.</text>
</comment>
<dbReference type="OrthoDB" id="9776599at2"/>
<dbReference type="PANTHER" id="PTHR38478:SF1">
    <property type="entry name" value="ZINC DEPENDENT METALLOPROTEASE DOMAIN LIPOPROTEIN"/>
    <property type="match status" value="1"/>
</dbReference>
<dbReference type="SUPFAM" id="SSF55486">
    <property type="entry name" value="Metalloproteases ('zincins'), catalytic domain"/>
    <property type="match status" value="1"/>
</dbReference>
<accession>A0A3A1P0A9</accession>
<sequence length="781" mass="83256">MAALIACAPAHAQDRLLSPAIPSGSGAVHFTLPALDAEGDSGCYIYATSLRSGLGSPNMRLDRGMLGDEQLLCFRKIGSQIAAVFENPKFQASGDADTATGAAESFPTAVVAMLPIVDDRGAGGVVVDMSKFLLRDSIDVSAALAGGGDYRAAADLSGIDAASVKSFPLNTEIDTIQTFTSARPTRTMSQFSPEPRALSFIVHHSFIALPEPGFLPRVADPRAPVSGPTIYDYGSPLGQPVAIPLAARFRLEKTDPDAEASPVVKPIVFYIDRAAPEPVRTALMEGVNYWSSAFDKAGFIGGFRAEILPEGADPLDVRYNMVNWANRMTRGWSYGGGIRDPRTGEIIKGNVVLGALRVRQDITIFEGLVGTAQNGSGGPNDPVRAALDRIRQLGAHEVGHAIGFMHNFAGSTQDRTTVMDYPAPRILLEDGQISLRDAYKHGGGDWDDFSVDWLYGSAESADAKALAAEEAGLAFATDIDGRDPSLPSAAASMWDDGPDPIAALDHMEAVRAIALTNFGEQVLLPGEPLANLRRKFVPIWLLHRYDIDAAGKLIGGYAYDYKVAGDNHPLPEWIDAATQRAAIAALIGTLDEDFLTVPARLLPMLSVPITRTGDPQFDTEVFRNAGAAAFDPLVAADVAAQITLDSLLAPARLTRMVEQHRQDASMPGVTDLVDELVSDVINARSNEVGRRIAWRTVLSLAGAMRDEEVSPEAAAIIAGRLDRLKDELEGTKGGVDADWAHYVADLLDEPEALAAVLANKEEAPEIPPGMPIGGFGGWFDD</sequence>
<gene>
    <name evidence="3" type="ORF">D2V17_19335</name>
</gene>
<proteinExistence type="predicted"/>
<dbReference type="InterPro" id="IPR033413">
    <property type="entry name" value="DUF5117"/>
</dbReference>
<dbReference type="Pfam" id="PF16313">
    <property type="entry name" value="DUF4953"/>
    <property type="match status" value="1"/>
</dbReference>
<reference evidence="3 4" key="1">
    <citation type="submission" date="2018-08" db="EMBL/GenBank/DDBJ databases">
        <title>Erythrobacter zhengii sp.nov., a bacterium isolated from deep-sea sediment.</title>
        <authorList>
            <person name="Fang C."/>
            <person name="Wu Y.-H."/>
            <person name="Sun C."/>
            <person name="Wang H."/>
            <person name="Cheng H."/>
            <person name="Meng F.-X."/>
            <person name="Wang C.-S."/>
            <person name="Xu X.-W."/>
        </authorList>
    </citation>
    <scope>NUCLEOTIDE SEQUENCE [LARGE SCALE GENOMIC DNA]</scope>
    <source>
        <strain evidence="3 4">CCTCC AB 2015396</strain>
    </source>
</reference>
<dbReference type="Pfam" id="PF17148">
    <property type="entry name" value="DUF5117"/>
    <property type="match status" value="1"/>
</dbReference>
<dbReference type="Proteomes" id="UP000265366">
    <property type="component" value="Unassembled WGS sequence"/>
</dbReference>
<dbReference type="CDD" id="cd04276">
    <property type="entry name" value="ZnMc_MMP_like_2"/>
    <property type="match status" value="1"/>
</dbReference>